<dbReference type="GO" id="GO:0005886">
    <property type="term" value="C:plasma membrane"/>
    <property type="evidence" value="ECO:0007669"/>
    <property type="project" value="TreeGrafter"/>
</dbReference>
<dbReference type="GO" id="GO:0141148">
    <property type="term" value="F:enoyl-[acyl-carrier-protein] reductase (NADPH) activity"/>
    <property type="evidence" value="ECO:0007669"/>
    <property type="project" value="UniProtKB-EC"/>
</dbReference>
<comment type="catalytic activity">
    <reaction evidence="26">
        <text>(2E)-butenoyl-[ACP] + NADPH + H(+) = butanoyl-[ACP] + NADP(+)</text>
        <dbReference type="Rhea" id="RHEA:41812"/>
        <dbReference type="Rhea" id="RHEA-COMP:9627"/>
        <dbReference type="Rhea" id="RHEA-COMP:9628"/>
        <dbReference type="ChEBI" id="CHEBI:15378"/>
        <dbReference type="ChEBI" id="CHEBI:57783"/>
        <dbReference type="ChEBI" id="CHEBI:58349"/>
        <dbReference type="ChEBI" id="CHEBI:78453"/>
        <dbReference type="ChEBI" id="CHEBI:78454"/>
    </reaction>
    <physiologicalReaction direction="left-to-right" evidence="26">
        <dbReference type="Rhea" id="RHEA:41813"/>
    </physiologicalReaction>
</comment>
<dbReference type="Gene3D" id="3.40.50.720">
    <property type="entry name" value="NAD(P)-binding Rossmann-like Domain"/>
    <property type="match status" value="2"/>
</dbReference>
<comment type="similarity">
    <text evidence="20">Belongs to the NRP synthetase family.</text>
</comment>
<comment type="catalytic activity">
    <reaction evidence="39">
        <text>holo-[ACP] + acetyl-CoA = acetyl-[ACP] + CoA</text>
        <dbReference type="Rhea" id="RHEA:41788"/>
        <dbReference type="Rhea" id="RHEA-COMP:9621"/>
        <dbReference type="Rhea" id="RHEA-COMP:9685"/>
        <dbReference type="ChEBI" id="CHEBI:57287"/>
        <dbReference type="ChEBI" id="CHEBI:57288"/>
        <dbReference type="ChEBI" id="CHEBI:64479"/>
        <dbReference type="ChEBI" id="CHEBI:78446"/>
        <dbReference type="EC" id="2.3.1.38"/>
    </reaction>
    <physiologicalReaction direction="left-to-right" evidence="39">
        <dbReference type="Rhea" id="RHEA:41789"/>
    </physiologicalReaction>
</comment>
<dbReference type="InterPro" id="IPR011032">
    <property type="entry name" value="GroES-like_sf"/>
</dbReference>
<dbReference type="InterPro" id="IPR001227">
    <property type="entry name" value="Ac_transferase_dom_sf"/>
</dbReference>
<evidence type="ECO:0000256" key="18">
    <source>
        <dbReference type="ARBA" id="ARBA00023442"/>
    </source>
</evidence>
<dbReference type="CDD" id="cd00833">
    <property type="entry name" value="PKS"/>
    <property type="match status" value="1"/>
</dbReference>
<dbReference type="SUPFAM" id="SSF52151">
    <property type="entry name" value="FabD/lysophospholipase-like"/>
    <property type="match status" value="1"/>
</dbReference>
<evidence type="ECO:0000256" key="14">
    <source>
        <dbReference type="ARBA" id="ARBA00023398"/>
    </source>
</evidence>
<comment type="catalytic activity">
    <reaction evidence="49">
        <text>(2E)-decenoyl-[ACP] + NADPH + H(+) = decanoyl-[ACP] + NADP(+)</text>
        <dbReference type="Rhea" id="RHEA:41864"/>
        <dbReference type="Rhea" id="RHEA-COMP:9639"/>
        <dbReference type="Rhea" id="RHEA-COMP:9640"/>
        <dbReference type="ChEBI" id="CHEBI:15378"/>
        <dbReference type="ChEBI" id="CHEBI:57783"/>
        <dbReference type="ChEBI" id="CHEBI:58349"/>
        <dbReference type="ChEBI" id="CHEBI:78467"/>
        <dbReference type="ChEBI" id="CHEBI:78468"/>
    </reaction>
    <physiologicalReaction direction="left-to-right" evidence="49">
        <dbReference type="Rhea" id="RHEA:41865"/>
    </physiologicalReaction>
</comment>
<dbReference type="Gene3D" id="3.40.47.10">
    <property type="match status" value="1"/>
</dbReference>
<dbReference type="SUPFAM" id="SSF47336">
    <property type="entry name" value="ACP-like"/>
    <property type="match status" value="2"/>
</dbReference>
<evidence type="ECO:0000256" key="33">
    <source>
        <dbReference type="ARBA" id="ARBA00048281"/>
    </source>
</evidence>
<evidence type="ECO:0000256" key="27">
    <source>
        <dbReference type="ARBA" id="ARBA00047578"/>
    </source>
</evidence>
<comment type="catalytic activity">
    <reaction evidence="16">
        <text>(3R)-hydroxyhexadecanoyl-[ACP] = (2E)-hexadecenoyl-[ACP] + H2O</text>
        <dbReference type="Rhea" id="RHEA:41908"/>
        <dbReference type="Rhea" id="RHEA-COMP:9650"/>
        <dbReference type="Rhea" id="RHEA-COMP:9651"/>
        <dbReference type="ChEBI" id="CHEBI:15377"/>
        <dbReference type="ChEBI" id="CHEBI:78480"/>
        <dbReference type="ChEBI" id="CHEBI:78481"/>
    </reaction>
    <physiologicalReaction direction="left-to-right" evidence="16">
        <dbReference type="Rhea" id="RHEA:41909"/>
    </physiologicalReaction>
</comment>
<keyword evidence="2" id="KW-0596">Phosphopantetheine</keyword>
<evidence type="ECO:0000256" key="51">
    <source>
        <dbReference type="PROSITE-ProRule" id="PRU01363"/>
    </source>
</evidence>
<dbReference type="GO" id="GO:0019171">
    <property type="term" value="F:(3R)-hydroxyacyl-[acyl-carrier-protein] dehydratase activity"/>
    <property type="evidence" value="ECO:0007669"/>
    <property type="project" value="UniProtKB-EC"/>
</dbReference>
<evidence type="ECO:0000256" key="34">
    <source>
        <dbReference type="ARBA" id="ARBA00048289"/>
    </source>
</evidence>
<dbReference type="InterPro" id="IPR036291">
    <property type="entry name" value="NAD(P)-bd_dom_sf"/>
</dbReference>
<dbReference type="Pfam" id="PF00550">
    <property type="entry name" value="PP-binding"/>
    <property type="match status" value="2"/>
</dbReference>
<evidence type="ECO:0000256" key="23">
    <source>
        <dbReference type="ARBA" id="ARBA00047400"/>
    </source>
</evidence>
<keyword evidence="3" id="KW-0597">Phosphoprotein</keyword>
<evidence type="ECO:0000256" key="9">
    <source>
        <dbReference type="ARBA" id="ARBA00023332"/>
    </source>
</evidence>
<comment type="catalytic activity">
    <reaction evidence="22">
        <text>hexanoyl-[ACP] + malonyl-[ACP] + H(+) = 3-oxooctanoyl-[ACP] + holo-[ACP] + CO2</text>
        <dbReference type="Rhea" id="RHEA:41836"/>
        <dbReference type="Rhea" id="RHEA-COMP:9623"/>
        <dbReference type="Rhea" id="RHEA-COMP:9632"/>
        <dbReference type="Rhea" id="RHEA-COMP:9633"/>
        <dbReference type="Rhea" id="RHEA-COMP:9685"/>
        <dbReference type="ChEBI" id="CHEBI:15378"/>
        <dbReference type="ChEBI" id="CHEBI:16526"/>
        <dbReference type="ChEBI" id="CHEBI:64479"/>
        <dbReference type="ChEBI" id="CHEBI:78449"/>
        <dbReference type="ChEBI" id="CHEBI:78459"/>
        <dbReference type="ChEBI" id="CHEBI:78460"/>
    </reaction>
    <physiologicalReaction direction="left-to-right" evidence="22">
        <dbReference type="Rhea" id="RHEA:41837"/>
    </physiologicalReaction>
</comment>
<feature type="region of interest" description="N-terminal hotdog fold" evidence="51">
    <location>
        <begin position="903"/>
        <end position="1025"/>
    </location>
</feature>
<dbReference type="OrthoDB" id="416786at2759"/>
<comment type="catalytic activity">
    <reaction evidence="32">
        <text>hexadecanoyl-[ACP] + malonyl-[ACP] + H(+) = 3-oxooctadecanoyl-[ACP] + holo-[ACP] + CO2</text>
        <dbReference type="Rhea" id="RHEA:41916"/>
        <dbReference type="Rhea" id="RHEA-COMP:9623"/>
        <dbReference type="Rhea" id="RHEA-COMP:9652"/>
        <dbReference type="Rhea" id="RHEA-COMP:9653"/>
        <dbReference type="Rhea" id="RHEA-COMP:9685"/>
        <dbReference type="ChEBI" id="CHEBI:15378"/>
        <dbReference type="ChEBI" id="CHEBI:16526"/>
        <dbReference type="ChEBI" id="CHEBI:64479"/>
        <dbReference type="ChEBI" id="CHEBI:78449"/>
        <dbReference type="ChEBI" id="CHEBI:78483"/>
        <dbReference type="ChEBI" id="CHEBI:78487"/>
    </reaction>
    <physiologicalReaction direction="left-to-right" evidence="32">
        <dbReference type="Rhea" id="RHEA:41917"/>
    </physiologicalReaction>
</comment>
<dbReference type="NCBIfam" id="TIGR01733">
    <property type="entry name" value="AA-adenyl-dom"/>
    <property type="match status" value="1"/>
</dbReference>
<dbReference type="HOGENOM" id="CLU_000022_68_1_1"/>
<comment type="catalytic activity">
    <reaction evidence="38">
        <text>a 2,3-saturated acyl-[ACP] + NADP(+) = a (2E)-enoyl-[ACP] + NADPH + H(+)</text>
        <dbReference type="Rhea" id="RHEA:22564"/>
        <dbReference type="Rhea" id="RHEA-COMP:9925"/>
        <dbReference type="Rhea" id="RHEA-COMP:9926"/>
        <dbReference type="ChEBI" id="CHEBI:15378"/>
        <dbReference type="ChEBI" id="CHEBI:57783"/>
        <dbReference type="ChEBI" id="CHEBI:58349"/>
        <dbReference type="ChEBI" id="CHEBI:78784"/>
        <dbReference type="ChEBI" id="CHEBI:78785"/>
        <dbReference type="EC" id="1.3.1.39"/>
    </reaction>
    <physiologicalReaction direction="right-to-left" evidence="38">
        <dbReference type="Rhea" id="RHEA:22566"/>
    </physiologicalReaction>
</comment>
<dbReference type="InterPro" id="IPR020806">
    <property type="entry name" value="PKS_PP-bd"/>
</dbReference>
<dbReference type="InterPro" id="IPR018201">
    <property type="entry name" value="Ketoacyl_synth_AS"/>
</dbReference>
<dbReference type="GO" id="GO:0044550">
    <property type="term" value="P:secondary metabolite biosynthetic process"/>
    <property type="evidence" value="ECO:0007669"/>
    <property type="project" value="UniProtKB-ARBA"/>
</dbReference>
<proteinExistence type="inferred from homology"/>
<dbReference type="CDD" id="cd05930">
    <property type="entry name" value="A_NRPS"/>
    <property type="match status" value="1"/>
</dbReference>
<dbReference type="PANTHER" id="PTHR43775">
    <property type="entry name" value="FATTY ACID SYNTHASE"/>
    <property type="match status" value="1"/>
</dbReference>
<comment type="catalytic activity">
    <reaction evidence="28">
        <text>(2E)-hexadecenoyl-[ACP] + NADPH + H(+) = hexadecanoyl-[ACP] + NADP(+)</text>
        <dbReference type="Rhea" id="RHEA:41912"/>
        <dbReference type="Rhea" id="RHEA-COMP:9651"/>
        <dbReference type="Rhea" id="RHEA-COMP:9652"/>
        <dbReference type="ChEBI" id="CHEBI:15378"/>
        <dbReference type="ChEBI" id="CHEBI:57783"/>
        <dbReference type="ChEBI" id="CHEBI:58349"/>
        <dbReference type="ChEBI" id="CHEBI:78481"/>
        <dbReference type="ChEBI" id="CHEBI:78483"/>
    </reaction>
    <physiologicalReaction direction="left-to-right" evidence="28">
        <dbReference type="Rhea" id="RHEA:41913"/>
    </physiologicalReaction>
</comment>
<dbReference type="SMART" id="SM00825">
    <property type="entry name" value="PKS_KS"/>
    <property type="match status" value="1"/>
</dbReference>
<comment type="catalytic activity">
    <reaction evidence="48">
        <text>butanoyl-[ACP] + malonyl-[ACP] + H(+) = 3-oxohexanoyl-[ACP] + holo-[ACP] + CO2</text>
        <dbReference type="Rhea" id="RHEA:41820"/>
        <dbReference type="Rhea" id="RHEA-COMP:9623"/>
        <dbReference type="Rhea" id="RHEA-COMP:9628"/>
        <dbReference type="Rhea" id="RHEA-COMP:9629"/>
        <dbReference type="Rhea" id="RHEA-COMP:9685"/>
        <dbReference type="ChEBI" id="CHEBI:15378"/>
        <dbReference type="ChEBI" id="CHEBI:16526"/>
        <dbReference type="ChEBI" id="CHEBI:64479"/>
        <dbReference type="ChEBI" id="CHEBI:78449"/>
        <dbReference type="ChEBI" id="CHEBI:78454"/>
        <dbReference type="ChEBI" id="CHEBI:78456"/>
    </reaction>
    <physiologicalReaction direction="left-to-right" evidence="48">
        <dbReference type="Rhea" id="RHEA:41821"/>
    </physiologicalReaction>
</comment>
<dbReference type="InterPro" id="IPR025110">
    <property type="entry name" value="AMP-bd_C"/>
</dbReference>
<dbReference type="GO" id="GO:0004316">
    <property type="term" value="F:3-oxoacyl-[acyl-carrier-protein] reductase (NADPH) activity"/>
    <property type="evidence" value="ECO:0007669"/>
    <property type="project" value="UniProtKB-EC"/>
</dbReference>
<evidence type="ECO:0000256" key="24">
    <source>
        <dbReference type="ARBA" id="ARBA00047440"/>
    </source>
</evidence>
<dbReference type="FunFam" id="2.30.38.10:FF:000001">
    <property type="entry name" value="Non-ribosomal peptide synthetase PvdI"/>
    <property type="match status" value="1"/>
</dbReference>
<dbReference type="Gene3D" id="3.40.50.980">
    <property type="match status" value="2"/>
</dbReference>
<dbReference type="PROSITE" id="PS52019">
    <property type="entry name" value="PKS_MFAS_DH"/>
    <property type="match status" value="1"/>
</dbReference>
<evidence type="ECO:0000256" key="38">
    <source>
        <dbReference type="ARBA" id="ARBA00048650"/>
    </source>
</evidence>
<protein>
    <submittedName>
        <fullName evidence="55">Polyketide synthetase</fullName>
    </submittedName>
</protein>
<dbReference type="InterPro" id="IPR016035">
    <property type="entry name" value="Acyl_Trfase/lysoPLipase"/>
</dbReference>
<comment type="catalytic activity">
    <reaction evidence="27">
        <text>dodecanoyl-[ACP] + malonyl-[ACP] + H(+) = 3-oxotetradecanoyl-[ACP] + holo-[ACP] + CO2</text>
        <dbReference type="Rhea" id="RHEA:41884"/>
        <dbReference type="Rhea" id="RHEA-COMP:9623"/>
        <dbReference type="Rhea" id="RHEA-COMP:9644"/>
        <dbReference type="Rhea" id="RHEA-COMP:9645"/>
        <dbReference type="Rhea" id="RHEA-COMP:9685"/>
        <dbReference type="ChEBI" id="CHEBI:15378"/>
        <dbReference type="ChEBI" id="CHEBI:16526"/>
        <dbReference type="ChEBI" id="CHEBI:64479"/>
        <dbReference type="ChEBI" id="CHEBI:65264"/>
        <dbReference type="ChEBI" id="CHEBI:78449"/>
        <dbReference type="ChEBI" id="CHEBI:78473"/>
    </reaction>
    <physiologicalReaction direction="left-to-right" evidence="27">
        <dbReference type="Rhea" id="RHEA:41885"/>
    </physiologicalReaction>
</comment>
<dbReference type="SUPFAM" id="SSF53474">
    <property type="entry name" value="alpha/beta-Hydrolases"/>
    <property type="match status" value="1"/>
</dbReference>
<dbReference type="InterPro" id="IPR020845">
    <property type="entry name" value="AMP-binding_CS"/>
</dbReference>
<dbReference type="GO" id="GO:0016297">
    <property type="term" value="F:fatty acyl-[ACP] hydrolase activity"/>
    <property type="evidence" value="ECO:0007669"/>
    <property type="project" value="UniProtKB-EC"/>
</dbReference>
<comment type="catalytic activity">
    <reaction evidence="29">
        <text>(2E)-hexenoyl-[ACP] + NADPH + H(+) = hexanoyl-[ACP] + NADP(+)</text>
        <dbReference type="Rhea" id="RHEA:41832"/>
        <dbReference type="Rhea" id="RHEA-COMP:9631"/>
        <dbReference type="Rhea" id="RHEA-COMP:9632"/>
        <dbReference type="ChEBI" id="CHEBI:15378"/>
        <dbReference type="ChEBI" id="CHEBI:57783"/>
        <dbReference type="ChEBI" id="CHEBI:58349"/>
        <dbReference type="ChEBI" id="CHEBI:78458"/>
        <dbReference type="ChEBI" id="CHEBI:78459"/>
    </reaction>
    <physiologicalReaction direction="left-to-right" evidence="29">
        <dbReference type="Rhea" id="RHEA:41833"/>
    </physiologicalReaction>
</comment>
<comment type="catalytic activity">
    <reaction evidence="25">
        <text>tetradecanoyl-[ACP] + malonyl-[ACP] + H(+) = 3-oxohexadecanoyl-[ACP] + holo-[ACP] + CO2</text>
        <dbReference type="Rhea" id="RHEA:41900"/>
        <dbReference type="Rhea" id="RHEA-COMP:9623"/>
        <dbReference type="Rhea" id="RHEA-COMP:9648"/>
        <dbReference type="Rhea" id="RHEA-COMP:9649"/>
        <dbReference type="Rhea" id="RHEA-COMP:9685"/>
        <dbReference type="ChEBI" id="CHEBI:15378"/>
        <dbReference type="ChEBI" id="CHEBI:16526"/>
        <dbReference type="ChEBI" id="CHEBI:64479"/>
        <dbReference type="ChEBI" id="CHEBI:78449"/>
        <dbReference type="ChEBI" id="CHEBI:78477"/>
        <dbReference type="ChEBI" id="CHEBI:78478"/>
    </reaction>
    <physiologicalReaction direction="left-to-right" evidence="25">
        <dbReference type="Rhea" id="RHEA:41901"/>
    </physiologicalReaction>
</comment>
<comment type="catalytic activity">
    <reaction evidence="34">
        <text>tetradecanoyl-[ACP] + H2O = tetradecanoate + holo-[ACP] + H(+)</text>
        <dbReference type="Rhea" id="RHEA:30123"/>
        <dbReference type="Rhea" id="RHEA-COMP:9648"/>
        <dbReference type="Rhea" id="RHEA-COMP:9685"/>
        <dbReference type="ChEBI" id="CHEBI:15377"/>
        <dbReference type="ChEBI" id="CHEBI:15378"/>
        <dbReference type="ChEBI" id="CHEBI:30807"/>
        <dbReference type="ChEBI" id="CHEBI:64479"/>
        <dbReference type="ChEBI" id="CHEBI:78477"/>
        <dbReference type="EC" id="3.1.2.14"/>
    </reaction>
    <physiologicalReaction direction="left-to-right" evidence="34">
        <dbReference type="Rhea" id="RHEA:30124"/>
    </physiologicalReaction>
</comment>
<accession>M2Q664</accession>
<dbReference type="Gene3D" id="3.90.180.10">
    <property type="entry name" value="Medium-chain alcohol dehydrogenases, catalytic domain"/>
    <property type="match status" value="1"/>
</dbReference>
<evidence type="ECO:0000256" key="1">
    <source>
        <dbReference type="ARBA" id="ARBA00005189"/>
    </source>
</evidence>
<dbReference type="Gene3D" id="3.40.50.1820">
    <property type="entry name" value="alpha/beta hydrolase"/>
    <property type="match status" value="1"/>
</dbReference>
<comment type="function">
    <text evidence="18">Fatty acid synthetase is a multifunctional enzyme that catalyzes the de novo biosynthesis of long-chain saturated fatty acids starting from acetyl-CoA and malonyl-CoA in the presence of NADPH. This multifunctional protein contains 7 catalytic activities and a site for the binding of the prosthetic group 4'-phosphopantetheine of the acyl carrier protein ([ACP]) domain.</text>
</comment>
<comment type="catalytic activity">
    <reaction evidence="30">
        <text>3-oxobutanoyl-[ACP] + NADPH + H(+) = (3R)-hydroxybutanoyl-[ACP] + NADP(+)</text>
        <dbReference type="Rhea" id="RHEA:41804"/>
        <dbReference type="Rhea" id="RHEA-COMP:9625"/>
        <dbReference type="Rhea" id="RHEA-COMP:9626"/>
        <dbReference type="ChEBI" id="CHEBI:15378"/>
        <dbReference type="ChEBI" id="CHEBI:57783"/>
        <dbReference type="ChEBI" id="CHEBI:58349"/>
        <dbReference type="ChEBI" id="CHEBI:78450"/>
        <dbReference type="ChEBI" id="CHEBI:78451"/>
    </reaction>
    <physiologicalReaction direction="left-to-right" evidence="30">
        <dbReference type="Rhea" id="RHEA:41805"/>
    </physiologicalReaction>
</comment>
<comment type="catalytic activity">
    <reaction evidence="17">
        <text>(3R)-hydroxybutanoyl-[ACP] = (2E)-butenoyl-[ACP] + H2O</text>
        <dbReference type="Rhea" id="RHEA:41808"/>
        <dbReference type="Rhea" id="RHEA-COMP:9626"/>
        <dbReference type="Rhea" id="RHEA-COMP:9627"/>
        <dbReference type="ChEBI" id="CHEBI:15377"/>
        <dbReference type="ChEBI" id="CHEBI:78451"/>
        <dbReference type="ChEBI" id="CHEBI:78453"/>
    </reaction>
    <physiologicalReaction direction="left-to-right" evidence="17">
        <dbReference type="Rhea" id="RHEA:41809"/>
    </physiologicalReaction>
</comment>
<comment type="catalytic activity">
    <reaction evidence="45">
        <text>3-oxododecanoyl-[ACP] + NADPH + H(+) = (3R)-hydroxydodecanoyl-[ACP] + NADP(+)</text>
        <dbReference type="Rhea" id="RHEA:41872"/>
        <dbReference type="Rhea" id="RHEA-COMP:9641"/>
        <dbReference type="Rhea" id="RHEA-COMP:9642"/>
        <dbReference type="ChEBI" id="CHEBI:15378"/>
        <dbReference type="ChEBI" id="CHEBI:57783"/>
        <dbReference type="ChEBI" id="CHEBI:58349"/>
        <dbReference type="ChEBI" id="CHEBI:78469"/>
        <dbReference type="ChEBI" id="CHEBI:78470"/>
    </reaction>
    <physiologicalReaction direction="left-to-right" evidence="45">
        <dbReference type="Rhea" id="RHEA:41873"/>
    </physiologicalReaction>
</comment>
<dbReference type="STRING" id="914234.M2Q664"/>
<evidence type="ECO:0000256" key="11">
    <source>
        <dbReference type="ARBA" id="ARBA00023373"/>
    </source>
</evidence>
<comment type="catalytic activity">
    <reaction evidence="36">
        <text>a fatty acyl-[ACP] + malonyl-[ACP] + H(+) = a 3-oxoacyl-[ACP] + holo-[ACP] + CO2</text>
        <dbReference type="Rhea" id="RHEA:22836"/>
        <dbReference type="Rhea" id="RHEA-COMP:9623"/>
        <dbReference type="Rhea" id="RHEA-COMP:9685"/>
        <dbReference type="Rhea" id="RHEA-COMP:9916"/>
        <dbReference type="Rhea" id="RHEA-COMP:14125"/>
        <dbReference type="ChEBI" id="CHEBI:15378"/>
        <dbReference type="ChEBI" id="CHEBI:16526"/>
        <dbReference type="ChEBI" id="CHEBI:64479"/>
        <dbReference type="ChEBI" id="CHEBI:78449"/>
        <dbReference type="ChEBI" id="CHEBI:78776"/>
        <dbReference type="ChEBI" id="CHEBI:138651"/>
        <dbReference type="EC" id="2.3.1.41"/>
    </reaction>
    <physiologicalReaction direction="left-to-right" evidence="36">
        <dbReference type="Rhea" id="RHEA:22837"/>
    </physiologicalReaction>
</comment>
<comment type="catalytic activity">
    <reaction evidence="10">
        <text>(3R)-hydroxydodecanoyl-[ACP] = (2E)-dodecenoyl-[ACP] + H2O</text>
        <dbReference type="Rhea" id="RHEA:41876"/>
        <dbReference type="Rhea" id="RHEA-COMP:9642"/>
        <dbReference type="Rhea" id="RHEA-COMP:9643"/>
        <dbReference type="ChEBI" id="CHEBI:15377"/>
        <dbReference type="ChEBI" id="CHEBI:78470"/>
        <dbReference type="ChEBI" id="CHEBI:78472"/>
    </reaction>
    <physiologicalReaction direction="left-to-right" evidence="10">
        <dbReference type="Rhea" id="RHEA:41877"/>
    </physiologicalReaction>
</comment>
<evidence type="ECO:0000256" key="30">
    <source>
        <dbReference type="ARBA" id="ARBA00047953"/>
    </source>
</evidence>
<evidence type="ECO:0000256" key="39">
    <source>
        <dbReference type="ARBA" id="ARBA00048691"/>
    </source>
</evidence>
<evidence type="ECO:0000256" key="5">
    <source>
        <dbReference type="ARBA" id="ARBA00022799"/>
    </source>
</evidence>
<dbReference type="InterPro" id="IPR023213">
    <property type="entry name" value="CAT-like_dom_sf"/>
</dbReference>
<comment type="catalytic activity">
    <reaction evidence="13">
        <text>a (3R)-hydroxyacyl-[ACP] = a (2E)-enoyl-[ACP] + H2O</text>
        <dbReference type="Rhea" id="RHEA:13097"/>
        <dbReference type="Rhea" id="RHEA-COMP:9925"/>
        <dbReference type="Rhea" id="RHEA-COMP:9945"/>
        <dbReference type="ChEBI" id="CHEBI:15377"/>
        <dbReference type="ChEBI" id="CHEBI:78784"/>
        <dbReference type="ChEBI" id="CHEBI:78827"/>
        <dbReference type="EC" id="4.2.1.59"/>
    </reaction>
    <physiologicalReaction direction="left-to-right" evidence="13">
        <dbReference type="Rhea" id="RHEA:13098"/>
    </physiologicalReaction>
</comment>
<dbReference type="InterPro" id="IPR049900">
    <property type="entry name" value="PKS_mFAS_DH"/>
</dbReference>
<evidence type="ECO:0000256" key="4">
    <source>
        <dbReference type="ARBA" id="ARBA00022679"/>
    </source>
</evidence>
<dbReference type="FunFam" id="3.40.50.12780:FF:000012">
    <property type="entry name" value="Non-ribosomal peptide synthetase"/>
    <property type="match status" value="1"/>
</dbReference>
<dbReference type="Proteomes" id="UP000016930">
    <property type="component" value="Unassembled WGS sequence"/>
</dbReference>
<comment type="catalytic activity">
    <reaction evidence="43">
        <text>decanoyl-[ACP] + malonyl-[ACP] + H(+) = 3-oxododecanoyl-[ACP] + holo-[ACP] + CO2</text>
        <dbReference type="Rhea" id="RHEA:41868"/>
        <dbReference type="Rhea" id="RHEA-COMP:9623"/>
        <dbReference type="Rhea" id="RHEA-COMP:9640"/>
        <dbReference type="Rhea" id="RHEA-COMP:9641"/>
        <dbReference type="Rhea" id="RHEA-COMP:9685"/>
        <dbReference type="ChEBI" id="CHEBI:15378"/>
        <dbReference type="ChEBI" id="CHEBI:16526"/>
        <dbReference type="ChEBI" id="CHEBI:64479"/>
        <dbReference type="ChEBI" id="CHEBI:78449"/>
        <dbReference type="ChEBI" id="CHEBI:78468"/>
        <dbReference type="ChEBI" id="CHEBI:78469"/>
    </reaction>
    <physiologicalReaction direction="left-to-right" evidence="43">
        <dbReference type="Rhea" id="RHEA:41869"/>
    </physiologicalReaction>
</comment>
<feature type="region of interest" description="C-terminal hotdog fold" evidence="51">
    <location>
        <begin position="1043"/>
        <end position="1210"/>
    </location>
</feature>
<comment type="catalytic activity">
    <reaction evidence="11">
        <text>(3R)-hydroxyhexanoyl-[ACP] = (2E)-hexenoyl-[ACP] + H2O</text>
        <dbReference type="Rhea" id="RHEA:41828"/>
        <dbReference type="Rhea" id="RHEA-COMP:9630"/>
        <dbReference type="Rhea" id="RHEA-COMP:9631"/>
        <dbReference type="ChEBI" id="CHEBI:15377"/>
        <dbReference type="ChEBI" id="CHEBI:78457"/>
        <dbReference type="ChEBI" id="CHEBI:78458"/>
    </reaction>
    <physiologicalReaction direction="left-to-right" evidence="11">
        <dbReference type="Rhea" id="RHEA:41829"/>
    </physiologicalReaction>
</comment>
<evidence type="ECO:0000256" key="28">
    <source>
        <dbReference type="ARBA" id="ARBA00047810"/>
    </source>
</evidence>
<keyword evidence="4" id="KW-0808">Transferase</keyword>
<evidence type="ECO:0000256" key="37">
    <source>
        <dbReference type="ARBA" id="ARBA00048571"/>
    </source>
</evidence>
<dbReference type="InterPro" id="IPR014043">
    <property type="entry name" value="Acyl_transferase_dom"/>
</dbReference>
<dbReference type="SUPFAM" id="SSF52777">
    <property type="entry name" value="CoA-dependent acyltransferases"/>
    <property type="match status" value="2"/>
</dbReference>
<dbReference type="Gene3D" id="3.30.559.10">
    <property type="entry name" value="Chloramphenicol acetyltransferase-like domain"/>
    <property type="match status" value="1"/>
</dbReference>
<evidence type="ECO:0000256" key="19">
    <source>
        <dbReference type="ARBA" id="ARBA00029443"/>
    </source>
</evidence>
<dbReference type="Pfam" id="PF13193">
    <property type="entry name" value="AMP-binding_C"/>
    <property type="match status" value="1"/>
</dbReference>
<evidence type="ECO:0000256" key="21">
    <source>
        <dbReference type="ARBA" id="ARBA00047300"/>
    </source>
</evidence>
<dbReference type="SUPFAM" id="SSF51735">
    <property type="entry name" value="NAD(P)-binding Rossmann-fold domains"/>
    <property type="match status" value="2"/>
</dbReference>
<dbReference type="InterPro" id="IPR014030">
    <property type="entry name" value="Ketoacyl_synth_N"/>
</dbReference>
<dbReference type="Pfam" id="PF16197">
    <property type="entry name" value="KAsynt_C_assoc"/>
    <property type="match status" value="1"/>
</dbReference>
<dbReference type="GO" id="GO:0006633">
    <property type="term" value="P:fatty acid biosynthetic process"/>
    <property type="evidence" value="ECO:0007669"/>
    <property type="project" value="InterPro"/>
</dbReference>
<dbReference type="InterPro" id="IPR032821">
    <property type="entry name" value="PKS_assoc"/>
</dbReference>
<dbReference type="Pfam" id="PF02801">
    <property type="entry name" value="Ketoacyl-synt_C"/>
    <property type="match status" value="1"/>
</dbReference>
<dbReference type="Pfam" id="PF00698">
    <property type="entry name" value="Acyl_transf_1"/>
    <property type="match status" value="1"/>
</dbReference>
<evidence type="ECO:0000256" key="50">
    <source>
        <dbReference type="ARBA" id="ARBA00049533"/>
    </source>
</evidence>
<evidence type="ECO:0000256" key="16">
    <source>
        <dbReference type="ARBA" id="ARBA00023401"/>
    </source>
</evidence>
<dbReference type="InterPro" id="IPR042104">
    <property type="entry name" value="PKS_dehydratase_sf"/>
</dbReference>
<dbReference type="InterPro" id="IPR020841">
    <property type="entry name" value="PKS_Beta-ketoAc_synthase_dom"/>
</dbReference>
<evidence type="ECO:0000256" key="13">
    <source>
        <dbReference type="ARBA" id="ARBA00023394"/>
    </source>
</evidence>
<evidence type="ECO:0000256" key="35">
    <source>
        <dbReference type="ARBA" id="ARBA00048420"/>
    </source>
</evidence>
<evidence type="ECO:0000256" key="8">
    <source>
        <dbReference type="ARBA" id="ARBA00023268"/>
    </source>
</evidence>
<dbReference type="InterPro" id="IPR045851">
    <property type="entry name" value="AMP-bd_C_sf"/>
</dbReference>
<dbReference type="InterPro" id="IPR000873">
    <property type="entry name" value="AMP-dep_synth/lig_dom"/>
</dbReference>
<dbReference type="InterPro" id="IPR036736">
    <property type="entry name" value="ACP-like_sf"/>
</dbReference>
<evidence type="ECO:0000259" key="52">
    <source>
        <dbReference type="PROSITE" id="PS50075"/>
    </source>
</evidence>
<dbReference type="Gene3D" id="3.30.559.30">
    <property type="entry name" value="Nonribosomal peptide synthetase, condensation domain"/>
    <property type="match status" value="1"/>
</dbReference>
<dbReference type="Pfam" id="PF00501">
    <property type="entry name" value="AMP-binding"/>
    <property type="match status" value="1"/>
</dbReference>
<dbReference type="SMART" id="SM00823">
    <property type="entry name" value="PKS_PP"/>
    <property type="match status" value="2"/>
</dbReference>
<evidence type="ECO:0000256" key="3">
    <source>
        <dbReference type="ARBA" id="ARBA00022553"/>
    </source>
</evidence>
<dbReference type="InterPro" id="IPR020843">
    <property type="entry name" value="ER"/>
</dbReference>
<gene>
    <name evidence="55" type="ORF">CERSUDRAFT_144067</name>
</gene>
<comment type="catalytic activity">
    <reaction evidence="40">
        <text>hexadecanoyl-[ACP] + H2O = hexadecanoate + holo-[ACP] + H(+)</text>
        <dbReference type="Rhea" id="RHEA:41932"/>
        <dbReference type="Rhea" id="RHEA-COMP:9652"/>
        <dbReference type="Rhea" id="RHEA-COMP:9685"/>
        <dbReference type="ChEBI" id="CHEBI:7896"/>
        <dbReference type="ChEBI" id="CHEBI:15377"/>
        <dbReference type="ChEBI" id="CHEBI:15378"/>
        <dbReference type="ChEBI" id="CHEBI:64479"/>
        <dbReference type="ChEBI" id="CHEBI:78483"/>
        <dbReference type="EC" id="3.1.2.14"/>
    </reaction>
    <physiologicalReaction direction="left-to-right" evidence="40">
        <dbReference type="Rhea" id="RHEA:41933"/>
    </physiologicalReaction>
</comment>
<evidence type="ECO:0000256" key="46">
    <source>
        <dbReference type="ARBA" id="ARBA00049414"/>
    </source>
</evidence>
<dbReference type="InterPro" id="IPR057326">
    <property type="entry name" value="KR_dom"/>
</dbReference>
<dbReference type="PANTHER" id="PTHR43775:SF37">
    <property type="entry name" value="SI:DKEY-61P9.11"/>
    <property type="match status" value="1"/>
</dbReference>
<dbReference type="InterPro" id="IPR001242">
    <property type="entry name" value="Condensation_dom"/>
</dbReference>
<evidence type="ECO:0000256" key="42">
    <source>
        <dbReference type="ARBA" id="ARBA00049019"/>
    </source>
</evidence>
<dbReference type="InterPro" id="IPR001031">
    <property type="entry name" value="Thioesterase"/>
</dbReference>
<dbReference type="SMART" id="SM00829">
    <property type="entry name" value="PKS_ER"/>
    <property type="match status" value="1"/>
</dbReference>
<comment type="catalytic activity">
    <reaction evidence="41">
        <text>3-oxotetradecanoyl-[ACP] + NADPH + H(+) = (3R)-hydroxytetradecanoyl-[ACP] + NADP(+)</text>
        <dbReference type="Rhea" id="RHEA:41888"/>
        <dbReference type="Rhea" id="RHEA-COMP:9645"/>
        <dbReference type="Rhea" id="RHEA-COMP:9646"/>
        <dbReference type="ChEBI" id="CHEBI:15378"/>
        <dbReference type="ChEBI" id="CHEBI:57783"/>
        <dbReference type="ChEBI" id="CHEBI:58349"/>
        <dbReference type="ChEBI" id="CHEBI:78473"/>
        <dbReference type="ChEBI" id="CHEBI:78474"/>
    </reaction>
    <physiologicalReaction direction="left-to-right" evidence="41">
        <dbReference type="Rhea" id="RHEA:41889"/>
    </physiologicalReaction>
</comment>
<dbReference type="InterPro" id="IPR010071">
    <property type="entry name" value="AA_adenyl_dom"/>
</dbReference>
<evidence type="ECO:0000256" key="6">
    <source>
        <dbReference type="ARBA" id="ARBA00022898"/>
    </source>
</evidence>
<evidence type="ECO:0000256" key="22">
    <source>
        <dbReference type="ARBA" id="ARBA00047394"/>
    </source>
</evidence>
<feature type="active site" description="Proton donor; for dehydratase activity" evidence="51">
    <location>
        <position position="1112"/>
    </location>
</feature>
<keyword evidence="6" id="KW-0663">Pyridoxal phosphate</keyword>
<evidence type="ECO:0000256" key="7">
    <source>
        <dbReference type="ARBA" id="ARBA00023026"/>
    </source>
</evidence>
<dbReference type="GO" id="GO:0005737">
    <property type="term" value="C:cytoplasm"/>
    <property type="evidence" value="ECO:0007669"/>
    <property type="project" value="TreeGrafter"/>
</dbReference>
<comment type="catalytic activity">
    <reaction evidence="21">
        <text>3-oxooctadecanoyl-[ACP] + NADPH + H(+) = (3R)-hydroxyoctadecanoyl-[ACP] + NADP(+)</text>
        <dbReference type="Rhea" id="RHEA:41920"/>
        <dbReference type="Rhea" id="RHEA-COMP:9653"/>
        <dbReference type="Rhea" id="RHEA-COMP:9654"/>
        <dbReference type="ChEBI" id="CHEBI:15378"/>
        <dbReference type="ChEBI" id="CHEBI:57783"/>
        <dbReference type="ChEBI" id="CHEBI:58349"/>
        <dbReference type="ChEBI" id="CHEBI:78487"/>
        <dbReference type="ChEBI" id="CHEBI:78488"/>
    </reaction>
    <physiologicalReaction direction="left-to-right" evidence="21">
        <dbReference type="Rhea" id="RHEA:41921"/>
    </physiologicalReaction>
</comment>
<comment type="catalytic activity">
    <reaction evidence="42">
        <text>(2E)-octadecenoyl-[ACP] + NADPH + H(+) = octadecanoyl-[ACP] + NADP(+)</text>
        <dbReference type="Rhea" id="RHEA:41928"/>
        <dbReference type="Rhea" id="RHEA-COMP:9655"/>
        <dbReference type="Rhea" id="RHEA-COMP:9656"/>
        <dbReference type="ChEBI" id="CHEBI:15378"/>
        <dbReference type="ChEBI" id="CHEBI:57783"/>
        <dbReference type="ChEBI" id="CHEBI:58349"/>
        <dbReference type="ChEBI" id="CHEBI:78489"/>
        <dbReference type="ChEBI" id="CHEBI:78495"/>
    </reaction>
    <physiologicalReaction direction="left-to-right" evidence="42">
        <dbReference type="Rhea" id="RHEA:41929"/>
    </physiologicalReaction>
</comment>
<evidence type="ECO:0000256" key="29">
    <source>
        <dbReference type="ARBA" id="ARBA00047897"/>
    </source>
</evidence>
<dbReference type="Gene3D" id="2.30.38.10">
    <property type="entry name" value="Luciferase, Domain 3"/>
    <property type="match status" value="1"/>
</dbReference>
<evidence type="ECO:0000256" key="36">
    <source>
        <dbReference type="ARBA" id="ARBA00048506"/>
    </source>
</evidence>
<evidence type="ECO:0000259" key="53">
    <source>
        <dbReference type="PROSITE" id="PS52004"/>
    </source>
</evidence>
<evidence type="ECO:0000259" key="54">
    <source>
        <dbReference type="PROSITE" id="PS52019"/>
    </source>
</evidence>
<dbReference type="InterPro" id="IPR009081">
    <property type="entry name" value="PP-bd_ACP"/>
</dbReference>
<evidence type="ECO:0000256" key="10">
    <source>
        <dbReference type="ARBA" id="ARBA00023351"/>
    </source>
</evidence>
<evidence type="ECO:0000256" key="31">
    <source>
        <dbReference type="ARBA" id="ARBA00047961"/>
    </source>
</evidence>
<evidence type="ECO:0000256" key="26">
    <source>
        <dbReference type="ARBA" id="ARBA00047500"/>
    </source>
</evidence>
<dbReference type="Pfam" id="PF08659">
    <property type="entry name" value="KR"/>
    <property type="match status" value="1"/>
</dbReference>
<dbReference type="InterPro" id="IPR016036">
    <property type="entry name" value="Malonyl_transacylase_ACP-bd"/>
</dbReference>
<dbReference type="Gene3D" id="3.10.129.110">
    <property type="entry name" value="Polyketide synthase dehydratase"/>
    <property type="match status" value="1"/>
</dbReference>
<reference evidence="55 56" key="1">
    <citation type="journal article" date="2012" name="Proc. Natl. Acad. Sci. U.S.A.">
        <title>Comparative genomics of Ceriporiopsis subvermispora and Phanerochaete chrysosporium provide insight into selective ligninolysis.</title>
        <authorList>
            <person name="Fernandez-Fueyo E."/>
            <person name="Ruiz-Duenas F.J."/>
            <person name="Ferreira P."/>
            <person name="Floudas D."/>
            <person name="Hibbett D.S."/>
            <person name="Canessa P."/>
            <person name="Larrondo L.F."/>
            <person name="James T.Y."/>
            <person name="Seelenfreund D."/>
            <person name="Lobos S."/>
            <person name="Polanco R."/>
            <person name="Tello M."/>
            <person name="Honda Y."/>
            <person name="Watanabe T."/>
            <person name="Watanabe T."/>
            <person name="Ryu J.S."/>
            <person name="Kubicek C.P."/>
            <person name="Schmoll M."/>
            <person name="Gaskell J."/>
            <person name="Hammel K.E."/>
            <person name="St John F.J."/>
            <person name="Vanden Wymelenberg A."/>
            <person name="Sabat G."/>
            <person name="Splinter BonDurant S."/>
            <person name="Syed K."/>
            <person name="Yadav J.S."/>
            <person name="Doddapaneni H."/>
            <person name="Subramanian V."/>
            <person name="Lavin J.L."/>
            <person name="Oguiza J.A."/>
            <person name="Perez G."/>
            <person name="Pisabarro A.G."/>
            <person name="Ramirez L."/>
            <person name="Santoyo F."/>
            <person name="Master E."/>
            <person name="Coutinho P.M."/>
            <person name="Henrissat B."/>
            <person name="Lombard V."/>
            <person name="Magnuson J.K."/>
            <person name="Kuees U."/>
            <person name="Hori C."/>
            <person name="Igarashi K."/>
            <person name="Samejima M."/>
            <person name="Held B.W."/>
            <person name="Barry K.W."/>
            <person name="LaButti K.M."/>
            <person name="Lapidus A."/>
            <person name="Lindquist E.A."/>
            <person name="Lucas S.M."/>
            <person name="Riley R."/>
            <person name="Salamov A.A."/>
            <person name="Hoffmeister D."/>
            <person name="Schwenk D."/>
            <person name="Hadar Y."/>
            <person name="Yarden O."/>
            <person name="de Vries R.P."/>
            <person name="Wiebenga A."/>
            <person name="Stenlid J."/>
            <person name="Eastwood D."/>
            <person name="Grigoriev I.V."/>
            <person name="Berka R.M."/>
            <person name="Blanchette R.A."/>
            <person name="Kersten P."/>
            <person name="Martinez A.T."/>
            <person name="Vicuna R."/>
            <person name="Cullen D."/>
        </authorList>
    </citation>
    <scope>NUCLEOTIDE SEQUENCE [LARGE SCALE GENOMIC DNA]</scope>
    <source>
        <strain evidence="55 56">B</strain>
    </source>
</reference>
<dbReference type="Gene3D" id="1.10.1200.10">
    <property type="entry name" value="ACP-like"/>
    <property type="match status" value="2"/>
</dbReference>
<comment type="catalytic activity">
    <reaction evidence="47">
        <text>3-oxooctanoyl-[ACP] + NADPH + H(+) = (3R)-hydroxyoctanoyl-[ACP] + NADP(+)</text>
        <dbReference type="Rhea" id="RHEA:41840"/>
        <dbReference type="Rhea" id="RHEA-COMP:9633"/>
        <dbReference type="Rhea" id="RHEA-COMP:9634"/>
        <dbReference type="ChEBI" id="CHEBI:15378"/>
        <dbReference type="ChEBI" id="CHEBI:57783"/>
        <dbReference type="ChEBI" id="CHEBI:58349"/>
        <dbReference type="ChEBI" id="CHEBI:78460"/>
        <dbReference type="ChEBI" id="CHEBI:78461"/>
    </reaction>
    <physiologicalReaction direction="left-to-right" evidence="47">
        <dbReference type="Rhea" id="RHEA:41841"/>
    </physiologicalReaction>
</comment>
<dbReference type="InterPro" id="IPR014031">
    <property type="entry name" value="Ketoacyl_synth_C"/>
</dbReference>
<dbReference type="InterPro" id="IPR016039">
    <property type="entry name" value="Thiolase-like"/>
</dbReference>
<dbReference type="PROSITE" id="PS00455">
    <property type="entry name" value="AMP_BINDING"/>
    <property type="match status" value="1"/>
</dbReference>
<dbReference type="GO" id="GO:0004313">
    <property type="term" value="F:[acyl-carrier-protein] S-acetyltransferase activity"/>
    <property type="evidence" value="ECO:0007669"/>
    <property type="project" value="UniProtKB-EC"/>
</dbReference>
<evidence type="ECO:0000256" key="40">
    <source>
        <dbReference type="ARBA" id="ARBA00048704"/>
    </source>
</evidence>
<comment type="catalytic activity">
    <reaction evidence="24">
        <text>3-oxodecanoyl-[ACP] + NADPH + H(+) = (3R)-hydroxydecanoyl-[ACP] + NADP(+)</text>
        <dbReference type="Rhea" id="RHEA:41856"/>
        <dbReference type="Rhea" id="RHEA-COMP:9637"/>
        <dbReference type="Rhea" id="RHEA-COMP:9638"/>
        <dbReference type="ChEBI" id="CHEBI:15378"/>
        <dbReference type="ChEBI" id="CHEBI:57783"/>
        <dbReference type="ChEBI" id="CHEBI:58349"/>
        <dbReference type="ChEBI" id="CHEBI:78464"/>
        <dbReference type="ChEBI" id="CHEBI:78466"/>
    </reaction>
    <physiologicalReaction direction="left-to-right" evidence="24">
        <dbReference type="Rhea" id="RHEA:41857"/>
    </physiologicalReaction>
</comment>
<evidence type="ECO:0000256" key="49">
    <source>
        <dbReference type="ARBA" id="ARBA00049521"/>
    </source>
</evidence>
<dbReference type="Gene3D" id="3.40.366.10">
    <property type="entry name" value="Malonyl-Coenzyme A Acyl Carrier Protein, domain 2"/>
    <property type="match status" value="1"/>
</dbReference>
<feature type="domain" description="Carrier" evidence="52">
    <location>
        <begin position="3232"/>
        <end position="3309"/>
    </location>
</feature>
<comment type="catalytic activity">
    <reaction evidence="14">
        <text>(3R)-hydroxytetradecanoyl-[ACP] = (2E)-tetradecenoyl-[ACP] + H2O</text>
        <dbReference type="Rhea" id="RHEA:41892"/>
        <dbReference type="Rhea" id="RHEA-COMP:9646"/>
        <dbReference type="Rhea" id="RHEA-COMP:9647"/>
        <dbReference type="ChEBI" id="CHEBI:15377"/>
        <dbReference type="ChEBI" id="CHEBI:78474"/>
        <dbReference type="ChEBI" id="CHEBI:78475"/>
    </reaction>
    <physiologicalReaction direction="left-to-right" evidence="14">
        <dbReference type="Rhea" id="RHEA:41893"/>
    </physiologicalReaction>
</comment>
<dbReference type="Pfam" id="PF00109">
    <property type="entry name" value="ketoacyl-synt"/>
    <property type="match status" value="1"/>
</dbReference>
<evidence type="ECO:0000256" key="12">
    <source>
        <dbReference type="ARBA" id="ARBA00023388"/>
    </source>
</evidence>
<dbReference type="InterPro" id="IPR013968">
    <property type="entry name" value="PKS_KR"/>
</dbReference>
<keyword evidence="8" id="KW-0511">Multifunctional enzyme</keyword>
<dbReference type="SUPFAM" id="SSF50129">
    <property type="entry name" value="GroES-like"/>
    <property type="match status" value="1"/>
</dbReference>
<evidence type="ECO:0000256" key="47">
    <source>
        <dbReference type="ARBA" id="ARBA00049422"/>
    </source>
</evidence>
<comment type="catalytic activity">
    <reaction evidence="46">
        <text>3-oxohexadecanoyl-[ACP] + NADPH + H(+) = (3R)-hydroxyhexadecanoyl-[ACP] + NADP(+)</text>
        <dbReference type="Rhea" id="RHEA:41904"/>
        <dbReference type="Rhea" id="RHEA-COMP:9649"/>
        <dbReference type="Rhea" id="RHEA-COMP:9650"/>
        <dbReference type="ChEBI" id="CHEBI:15378"/>
        <dbReference type="ChEBI" id="CHEBI:57783"/>
        <dbReference type="ChEBI" id="CHEBI:58349"/>
        <dbReference type="ChEBI" id="CHEBI:78478"/>
        <dbReference type="ChEBI" id="CHEBI:78480"/>
    </reaction>
    <physiologicalReaction direction="left-to-right" evidence="46">
        <dbReference type="Rhea" id="RHEA:41905"/>
    </physiologicalReaction>
</comment>
<comment type="similarity">
    <text evidence="19">In the C-terminal section; belongs to the NRP synthetase family.</text>
</comment>
<dbReference type="GO" id="GO:0031177">
    <property type="term" value="F:phosphopantetheine binding"/>
    <property type="evidence" value="ECO:0007669"/>
    <property type="project" value="InterPro"/>
</dbReference>
<feature type="active site" description="Proton acceptor; for dehydratase activity" evidence="51">
    <location>
        <position position="937"/>
    </location>
</feature>
<comment type="catalytic activity">
    <reaction evidence="33">
        <text>(2E)-dodecenoyl-[ACP] + NADPH + H(+) = dodecanoyl-[ACP] + NADP(+)</text>
        <dbReference type="Rhea" id="RHEA:41880"/>
        <dbReference type="Rhea" id="RHEA-COMP:9643"/>
        <dbReference type="Rhea" id="RHEA-COMP:9644"/>
        <dbReference type="ChEBI" id="CHEBI:15378"/>
        <dbReference type="ChEBI" id="CHEBI:57783"/>
        <dbReference type="ChEBI" id="CHEBI:58349"/>
        <dbReference type="ChEBI" id="CHEBI:65264"/>
        <dbReference type="ChEBI" id="CHEBI:78472"/>
    </reaction>
    <physiologicalReaction direction="left-to-right" evidence="33">
        <dbReference type="Rhea" id="RHEA:41881"/>
    </physiologicalReaction>
</comment>
<dbReference type="GO" id="GO:0004315">
    <property type="term" value="F:3-oxoacyl-[acyl-carrier-protein] synthase activity"/>
    <property type="evidence" value="ECO:0007669"/>
    <property type="project" value="UniProtKB-EC"/>
</dbReference>
<comment type="catalytic activity">
    <reaction evidence="44">
        <text>(2E)-tetradecenoyl-[ACP] + NADPH + H(+) = tetradecanoyl-[ACP] + NADP(+)</text>
        <dbReference type="Rhea" id="RHEA:41896"/>
        <dbReference type="Rhea" id="RHEA-COMP:9647"/>
        <dbReference type="Rhea" id="RHEA-COMP:9648"/>
        <dbReference type="ChEBI" id="CHEBI:15378"/>
        <dbReference type="ChEBI" id="CHEBI:57783"/>
        <dbReference type="ChEBI" id="CHEBI:58349"/>
        <dbReference type="ChEBI" id="CHEBI:78475"/>
        <dbReference type="ChEBI" id="CHEBI:78477"/>
    </reaction>
    <physiologicalReaction direction="left-to-right" evidence="44">
        <dbReference type="Rhea" id="RHEA:41897"/>
    </physiologicalReaction>
</comment>
<dbReference type="GO" id="GO:0004312">
    <property type="term" value="F:fatty acid synthase activity"/>
    <property type="evidence" value="ECO:0007669"/>
    <property type="project" value="TreeGrafter"/>
</dbReference>
<evidence type="ECO:0000256" key="41">
    <source>
        <dbReference type="ARBA" id="ARBA00048935"/>
    </source>
</evidence>
<dbReference type="PROSITE" id="PS52004">
    <property type="entry name" value="KS3_2"/>
    <property type="match status" value="1"/>
</dbReference>
<dbReference type="EMBL" id="KB445812">
    <property type="protein sequence ID" value="EMD32323.1"/>
    <property type="molecule type" value="Genomic_DNA"/>
</dbReference>
<evidence type="ECO:0000256" key="17">
    <source>
        <dbReference type="ARBA" id="ARBA00023402"/>
    </source>
</evidence>
<keyword evidence="7" id="KW-0843">Virulence</keyword>
<dbReference type="PROSITE" id="PS50075">
    <property type="entry name" value="CARRIER"/>
    <property type="match status" value="2"/>
</dbReference>
<sequence>MSAECPVAIVGIGCKFPGGSETKELYYEFLRNKGDGMVEPPKDRWNHDEWMGRKDEPGKYCSSKGGFIEGIDLFDPLEFGISMKEAQHLDPSLRHTLEVSHMALHDSGIDYRGSNTGVYFAQLLVSTDELDDDRYEIDSHNGVGKCIAIRANRVSFTFDLKGPSLTLDTACSSSGTAMHLALSAIRLGEIDQALVIGASTMINPEHTVSFSKLGVLSPTGSCKSFDAAADGYARAEGFAAVLIKKLDDAIRDGDTIYSVIKGSAINANGKGKSLTMPEADRQGETIKTAYRHARRDPAEAFFVELHATGTLVGDPIEVNGAGKIFSQGRDQKKTLRVGSVKGNIGHSEGCSFLASLIKVSLMLHNKEIIPNYRFNNPNPKIDFVKGKMRVQTELEKLTAEMAGKDGKWVTSVSSYGVGGANAHVVLETFESAGQLALPAPETETTVAKPIYLFSVGTLTEASIVRWQETLSQAFQGVNTPKTLRSLSRELARQARAYPYRSFAIGSSLSPEIKFSKPALVSSNANPKLCLVFAGQGPQHIFMGRQLSEAYPAFLAAIQANDDVLVKKYGQESFVKRSGLFIPGTEATLAANGVWAVKDVVMSLVFFQTALVDLIKSLGIEYEYVVGHSIGEIAMGYASGHYDRETAVGIAVARAAAMTKAEGNGSMVALGVGVQKAKLLIKKVLEKAGVKDGLWVAGINSPKAVTLAGKTELVDAMVELAADPADKVFAAKLRVTCAFHTPLMEPQESVFRELMQSAIKKTDRKPTARVMSTVDGKWLERELDVDYCWDNIRKPVLFGTAVNKIVKDVDDILFLEVAPHPVLKSYVEEIGGTPVSLVKRPNPKVPAQNTGEHYQFLEGIGNLLSGGFKRVDFSRFFATPDGQTTFEKVKLPAYPYNKTSCWSESAEGRSLRLKEKSRPVAPAHFRLSVDTHPSLTGHVVMDAVLYPGSGYIEAILENGAMVVKDFAVHKPLVLAAHAADPTHAGCIISGNRFEFRASTSNTFVNGDVVLDTCYASGTFYKENPAFDEARPKTFDVNEALSRAVGSITGDEFYDAIPSAYGYKEHFRDYLKEVFEVVDEESWGDKAYLTRLEIPAGTPDVFDDGWVIHPGVLDSITQCGLAMFISIITKTFDFNGTFLPVKMDALKRWDSRDAPSLNAELRAGPIWTYYQTRIWGPKGPFVADYIICNAQGRVLFTIEGFEIALAPEAEPVVIDDSSVQERLTTVWQPKTFSIGDYTLPAVSKSASSSEYLAVVIEEILAKARTSGRHVVRAIDLDEGSVLAEAADSVITKALAETHLSVEYFCAGETAEKADAKTGAMSYQHARSCIADVVRFVDGPEVPLRSFDIVLRKLALSQVPQKLEYLTNLLVDSGVLALVVSDEAVANSDADAESFANISLDELLKRIRPLCSGDVQAQTLSTRETVIVARSLGSSSVDVESDKQVIVFHMEHGNEGQLVDLVKGLSGDVELWVAGNDDAAGIGALGVAGCIAAESPDYVVRSILFEDHSLAPKERESWVHALRRQGHLVEQHLKISKNGDIYVRRLVETGLELKEYEIPALVARTTSGQVALSASFPPALGATDVEILVEAIGLDDVTGSRPATFVGHIVTVGTSVNTVSIGAKVVVTASRPFSDKIVIGQDNVVQLKADDNVYDIAALPLAITSAWIGIHGKLSKDSVVLIHAACSRAGFGALQLCRRAGARVFCTVATKSEAQYLTSELNVDENSIALNYAVDECLAIAKKWLRKSRSTGFDVIFNADGQQTLATGVHLLTAVGTFVHNKRSTEAVILPPGAPAVQIVDVPALIKSYPAKLASYIAEVLAEHRTQPFALPQAIQSIATFGETATTGHAFETLILSLKPAPSVRVDPYAQLFNPRKSYILVGGSSELGVRIATWMADHGARHIFLTSRRGEKALTKVDGLYIRHLHQRGVNLQVMAANAVSKRDMTAVIESARSAGPIGGVFLMTVVLRDAAFTNLSQESFDDVYESKVECLNVLLSLAHPAEMDFLLLFSTIGSVFGNAGQAAYCASQLYLDRIADVLPNTISMSFPPITDSGIFKRLVMATKGRANTGQLTKTGMTTAQVCNFIGDCLVRTVAHYVPMLAVQDVPDTFPTCEPLLYEHLLPSKFLNVGGQGNKGDVGETPATLLAALLGMSADQITENALITSFGLDSLAATRFSHQLKANFKIQVSQIELLGSMTVGILNEMIRKVGASAAGGQSSSAVDDGSSKYGQPLLANLNDHLAYDEPYTTDASPHQYRIWLAQAEYDNARKRSASHIDPLMSRFGATQWDTHEGYFVTVQTDSDLDIDRMRKAFQEVVQRHGALRTTFTWSEELGKLVQTIHPTVDFEPRLIDLSGESEPEKKAFDMACAENREPSFKLDQLPLLSATMYRLGGGAYSFSVIIHHIIIDEASLGMFFYELFALYLHGIGSLSPMSYHYSDFSDWFIRTADRRAELRDSQLQYWTQTLSDVQPLHLTLAKPSDVERCSVTQIEGSIDPEALAQYHKLITAASVTNFAGFFAVYNVLLHKYSSQKNFVVGTAVTQRSLPQLQDVMGFFANILPIKTVIDEDQTFLEYLASFKAVLMDSLAHDDVTYEDIVAQGKTSALDRGYFKHLFAPGGFNLNMIKEFETNNMRTNSILPLPNGEEKYELLLTAHTKTGNVVLRFDNFLYSEDSARQLLDAYIGLIGTLGMAPNTKIRDVSAVSRTEELRLVKELSSSGPVAPLESLVHGLVERQAELTPQLPAVEFEDKVMTYAELNRKANRIAYSLMHEGVGPDSVVAICFDRGIHQILAILAVLKAGGAFVPLDPDDPTLRKEMIIMDCGAKVLLTTQSHRRAFDKSIASKVIVAYIDDPTYEKRLNRFDDANPSIQSLTPSNLAYIMFTSGSTGKPKGVMIEHRSIANLVQHSSAYGYKHGARVLSSLAYTFDPFVIDVFGTLSCGATLVTGVKELVLGDIGKALKTLNVNVLHVTPSILAVVPLEQYPALETVVVAGEALGKKLIEDWSKRVKFMNMYGPTEAAVDCVSCHVTSSDVAGVIGRPLPNCRVYILDDHMRPAPLGVEGELYIGGIQLARGYLNRPDLTEVSFIPNPFVPGERLYKTGDVALYRPDGNIEYRGRKDRQIKLRGQRIELGEVEDVIVKYPAVQRAAVVIREIHDEPAIVAFIEFKNAVAADHVEEEKEALKLHVSERLPRFMYPSLIAVLPALPTSRSGKIDRKALGELDLQPFAPDLSHDMGVPQSEVETELLNIFANLLKVDANSFGVTHDLFSVGMNSLMAVQAAGVISKTFNVHMGLNNMYLRPTVRELATLVIDAMGQDQRQILDAEDADNDFLIEFLPIKKKGILPRIFLVHDVTGMATPFMRLGAYMPNEMYAIGDRDFGNATGFQSIEAMADHYISLIKTVQPEGPYLIAGYSLGGIVALCMASKLTNAGEKVKHLVLFDPIFIPTRERQSLKSTDWTTRAIERISENFPEIGEKWKSKLRIEIRKNLDAMWDYEAPHYDEPTTLVVPKDRSWYRTGHASDFDTGIDDRNGWDYRLSKLDMKVASGRHDTMFTPAHVKILAGVFKEILAALPADESQAQLSRLLSKMAARSRMATPVMATLTDSVMFSMCKKRVVRV</sequence>
<dbReference type="InterPro" id="IPR050091">
    <property type="entry name" value="PKS_NRPS_Biosynth_Enz"/>
</dbReference>
<dbReference type="PROSITE" id="PS00606">
    <property type="entry name" value="KS3_1"/>
    <property type="match status" value="1"/>
</dbReference>
<evidence type="ECO:0000256" key="25">
    <source>
        <dbReference type="ARBA" id="ARBA00047451"/>
    </source>
</evidence>
<comment type="catalytic activity">
    <reaction evidence="37">
        <text>3-oxohexanoyl-[ACP] + NADPH + H(+) = (3R)-hydroxyhexanoyl-[ACP] + NADP(+)</text>
        <dbReference type="Rhea" id="RHEA:41824"/>
        <dbReference type="Rhea" id="RHEA-COMP:9629"/>
        <dbReference type="Rhea" id="RHEA-COMP:9630"/>
        <dbReference type="ChEBI" id="CHEBI:15378"/>
        <dbReference type="ChEBI" id="CHEBI:57783"/>
        <dbReference type="ChEBI" id="CHEBI:58349"/>
        <dbReference type="ChEBI" id="CHEBI:78456"/>
        <dbReference type="ChEBI" id="CHEBI:78457"/>
    </reaction>
    <physiologicalReaction direction="left-to-right" evidence="37">
        <dbReference type="Rhea" id="RHEA:41825"/>
    </physiologicalReaction>
</comment>
<dbReference type="Gene3D" id="3.30.300.30">
    <property type="match status" value="1"/>
</dbReference>
<comment type="catalytic activity">
    <reaction evidence="23">
        <text>a (3R)-hydroxyacyl-[ACP] + NADP(+) = a 3-oxoacyl-[ACP] + NADPH + H(+)</text>
        <dbReference type="Rhea" id="RHEA:17397"/>
        <dbReference type="Rhea" id="RHEA-COMP:9916"/>
        <dbReference type="Rhea" id="RHEA-COMP:9945"/>
        <dbReference type="ChEBI" id="CHEBI:15378"/>
        <dbReference type="ChEBI" id="CHEBI:57783"/>
        <dbReference type="ChEBI" id="CHEBI:58349"/>
        <dbReference type="ChEBI" id="CHEBI:78776"/>
        <dbReference type="ChEBI" id="CHEBI:78827"/>
        <dbReference type="EC" id="1.1.1.100"/>
    </reaction>
    <physiologicalReaction direction="right-to-left" evidence="23">
        <dbReference type="Rhea" id="RHEA:17399"/>
    </physiologicalReaction>
</comment>
<dbReference type="Pfam" id="PF14765">
    <property type="entry name" value="PS-DH"/>
    <property type="match status" value="1"/>
</dbReference>
<feature type="domain" description="Carrier" evidence="52">
    <location>
        <begin position="2134"/>
        <end position="2208"/>
    </location>
</feature>
<dbReference type="SMART" id="SM00827">
    <property type="entry name" value="PKS_AT"/>
    <property type="match status" value="1"/>
</dbReference>
<evidence type="ECO:0000256" key="2">
    <source>
        <dbReference type="ARBA" id="ARBA00022450"/>
    </source>
</evidence>
<dbReference type="InterPro" id="IPR049551">
    <property type="entry name" value="PKS_DH_C"/>
</dbReference>
<comment type="catalytic activity">
    <reaction evidence="35">
        <text>(2E)-octenoyl-[ACP] + NADPH + H(+) = octanoyl-[ACP] + NADP(+)</text>
        <dbReference type="Rhea" id="RHEA:41848"/>
        <dbReference type="Rhea" id="RHEA-COMP:9635"/>
        <dbReference type="Rhea" id="RHEA-COMP:9636"/>
        <dbReference type="ChEBI" id="CHEBI:15378"/>
        <dbReference type="ChEBI" id="CHEBI:57783"/>
        <dbReference type="ChEBI" id="CHEBI:58349"/>
        <dbReference type="ChEBI" id="CHEBI:78462"/>
        <dbReference type="ChEBI" id="CHEBI:78463"/>
    </reaction>
    <physiologicalReaction direction="left-to-right" evidence="35">
        <dbReference type="Rhea" id="RHEA:41849"/>
    </physiologicalReaction>
</comment>
<evidence type="ECO:0000256" key="48">
    <source>
        <dbReference type="ARBA" id="ARBA00049449"/>
    </source>
</evidence>
<keyword evidence="5" id="KW-0702">S-nitrosylation</keyword>
<keyword evidence="56" id="KW-1185">Reference proteome</keyword>
<dbReference type="SUPFAM" id="SSF55048">
    <property type="entry name" value="Probable ACP-binding domain of malonyl-CoA ACP transacylase"/>
    <property type="match status" value="1"/>
</dbReference>
<comment type="catalytic activity">
    <reaction evidence="9">
        <text>(3R)-hydroxyoctanoyl-[ACP] = (2E)-octenoyl-[ACP] + H2O</text>
        <dbReference type="Rhea" id="RHEA:41844"/>
        <dbReference type="Rhea" id="RHEA-COMP:9634"/>
        <dbReference type="Rhea" id="RHEA-COMP:9635"/>
        <dbReference type="ChEBI" id="CHEBI:15377"/>
        <dbReference type="ChEBI" id="CHEBI:78461"/>
        <dbReference type="ChEBI" id="CHEBI:78462"/>
    </reaction>
    <physiologicalReaction direction="left-to-right" evidence="9">
        <dbReference type="Rhea" id="RHEA:41845"/>
    </physiologicalReaction>
</comment>
<evidence type="ECO:0000256" key="45">
    <source>
        <dbReference type="ARBA" id="ARBA00049263"/>
    </source>
</evidence>
<evidence type="ECO:0000313" key="56">
    <source>
        <dbReference type="Proteomes" id="UP000016930"/>
    </source>
</evidence>
<dbReference type="Pfam" id="PF00975">
    <property type="entry name" value="Thioesterase"/>
    <property type="match status" value="1"/>
</dbReference>
<feature type="domain" description="Ketosynthase family 3 (KS3)" evidence="53">
    <location>
        <begin position="4"/>
        <end position="428"/>
    </location>
</feature>
<dbReference type="SMART" id="SM00822">
    <property type="entry name" value="PKS_KR"/>
    <property type="match status" value="1"/>
</dbReference>
<dbReference type="SUPFAM" id="SSF53901">
    <property type="entry name" value="Thiolase-like"/>
    <property type="match status" value="1"/>
</dbReference>
<evidence type="ECO:0000256" key="32">
    <source>
        <dbReference type="ARBA" id="ARBA00048051"/>
    </source>
</evidence>
<comment type="catalytic activity">
    <reaction evidence="12">
        <text>(3R)-hydroxydecanoyl-[ACP] = (2E)-decenoyl-[ACP] + H2O</text>
        <dbReference type="Rhea" id="RHEA:41860"/>
        <dbReference type="Rhea" id="RHEA-COMP:9638"/>
        <dbReference type="Rhea" id="RHEA-COMP:9639"/>
        <dbReference type="ChEBI" id="CHEBI:15377"/>
        <dbReference type="ChEBI" id="CHEBI:78466"/>
        <dbReference type="ChEBI" id="CHEBI:78467"/>
    </reaction>
    <physiologicalReaction direction="left-to-right" evidence="12">
        <dbReference type="Rhea" id="RHEA:41861"/>
    </physiologicalReaction>
</comment>
<evidence type="ECO:0000256" key="43">
    <source>
        <dbReference type="ARBA" id="ARBA00049109"/>
    </source>
</evidence>
<comment type="catalytic activity">
    <reaction evidence="31">
        <text>acetyl-[ACP] + malonyl-[ACP] + H(+) = 3-oxobutanoyl-[ACP] + holo-[ACP] + CO2</text>
        <dbReference type="Rhea" id="RHEA:41800"/>
        <dbReference type="Rhea" id="RHEA-COMP:9621"/>
        <dbReference type="Rhea" id="RHEA-COMP:9623"/>
        <dbReference type="Rhea" id="RHEA-COMP:9625"/>
        <dbReference type="Rhea" id="RHEA-COMP:9685"/>
        <dbReference type="ChEBI" id="CHEBI:15378"/>
        <dbReference type="ChEBI" id="CHEBI:16526"/>
        <dbReference type="ChEBI" id="CHEBI:64479"/>
        <dbReference type="ChEBI" id="CHEBI:78446"/>
        <dbReference type="ChEBI" id="CHEBI:78449"/>
        <dbReference type="ChEBI" id="CHEBI:78450"/>
    </reaction>
    <physiologicalReaction direction="left-to-right" evidence="31">
        <dbReference type="Rhea" id="RHEA:41801"/>
    </physiologicalReaction>
</comment>
<dbReference type="FunFam" id="3.40.50.980:FF:000001">
    <property type="entry name" value="Non-ribosomal peptide synthetase"/>
    <property type="match status" value="1"/>
</dbReference>
<evidence type="ECO:0000256" key="15">
    <source>
        <dbReference type="ARBA" id="ARBA00023399"/>
    </source>
</evidence>
<comment type="catalytic activity">
    <reaction evidence="50">
        <text>octanoyl-[ACP] + malonyl-[ACP] + H(+) = 3-oxodecanoyl-[ACP] + holo-[ACP] + CO2</text>
        <dbReference type="Rhea" id="RHEA:41852"/>
        <dbReference type="Rhea" id="RHEA-COMP:9623"/>
        <dbReference type="Rhea" id="RHEA-COMP:9636"/>
        <dbReference type="Rhea" id="RHEA-COMP:9637"/>
        <dbReference type="Rhea" id="RHEA-COMP:9685"/>
        <dbReference type="ChEBI" id="CHEBI:15378"/>
        <dbReference type="ChEBI" id="CHEBI:16526"/>
        <dbReference type="ChEBI" id="CHEBI:64479"/>
        <dbReference type="ChEBI" id="CHEBI:78449"/>
        <dbReference type="ChEBI" id="CHEBI:78463"/>
        <dbReference type="ChEBI" id="CHEBI:78464"/>
    </reaction>
    <physiologicalReaction direction="left-to-right" evidence="50">
        <dbReference type="Rhea" id="RHEA:41853"/>
    </physiologicalReaction>
</comment>
<organism evidence="55 56">
    <name type="scientific">Ceriporiopsis subvermispora (strain B)</name>
    <name type="common">White-rot fungus</name>
    <name type="synonym">Gelatoporia subvermispora</name>
    <dbReference type="NCBI Taxonomy" id="914234"/>
    <lineage>
        <taxon>Eukaryota</taxon>
        <taxon>Fungi</taxon>
        <taxon>Dikarya</taxon>
        <taxon>Basidiomycota</taxon>
        <taxon>Agaricomycotina</taxon>
        <taxon>Agaricomycetes</taxon>
        <taxon>Polyporales</taxon>
        <taxon>Gelatoporiaceae</taxon>
        <taxon>Gelatoporia</taxon>
    </lineage>
</organism>
<dbReference type="SUPFAM" id="SSF56801">
    <property type="entry name" value="Acetyl-CoA synthetase-like"/>
    <property type="match status" value="1"/>
</dbReference>
<name>M2Q664_CERS8</name>
<dbReference type="Pfam" id="PF00668">
    <property type="entry name" value="Condensation"/>
    <property type="match status" value="1"/>
</dbReference>
<evidence type="ECO:0000256" key="20">
    <source>
        <dbReference type="ARBA" id="ARBA00029454"/>
    </source>
</evidence>
<feature type="domain" description="PKS/mFAS DH" evidence="54">
    <location>
        <begin position="903"/>
        <end position="1210"/>
    </location>
</feature>
<evidence type="ECO:0000313" key="55">
    <source>
        <dbReference type="EMBL" id="EMD32323.1"/>
    </source>
</evidence>
<evidence type="ECO:0000256" key="44">
    <source>
        <dbReference type="ARBA" id="ARBA00049171"/>
    </source>
</evidence>
<dbReference type="InterPro" id="IPR029058">
    <property type="entry name" value="AB_hydrolase_fold"/>
</dbReference>
<comment type="pathway">
    <text evidence="1">Lipid metabolism.</text>
</comment>
<comment type="catalytic activity">
    <reaction evidence="15">
        <text>(3R)-hydroxyoctadecanoyl-[ACP] = (2E)-octadecenoyl-[ACP] + H2O</text>
        <dbReference type="Rhea" id="RHEA:41924"/>
        <dbReference type="Rhea" id="RHEA-COMP:9654"/>
        <dbReference type="Rhea" id="RHEA-COMP:9655"/>
        <dbReference type="ChEBI" id="CHEBI:15377"/>
        <dbReference type="ChEBI" id="CHEBI:78488"/>
        <dbReference type="ChEBI" id="CHEBI:78489"/>
    </reaction>
    <physiologicalReaction direction="left-to-right" evidence="15">
        <dbReference type="Rhea" id="RHEA:41925"/>
    </physiologicalReaction>
</comment>